<dbReference type="InterPro" id="IPR041577">
    <property type="entry name" value="RT_RNaseH_2"/>
</dbReference>
<keyword evidence="7" id="KW-0808">Transferase</keyword>
<dbReference type="InterPro" id="IPR000477">
    <property type="entry name" value="RT_dom"/>
</dbReference>
<dbReference type="InterPro" id="IPR043502">
    <property type="entry name" value="DNA/RNA_pol_sf"/>
</dbReference>
<dbReference type="Pfam" id="PF17921">
    <property type="entry name" value="Integrase_H2C2"/>
    <property type="match status" value="1"/>
</dbReference>
<evidence type="ECO:0000256" key="4">
    <source>
        <dbReference type="ARBA" id="ARBA00023268"/>
    </source>
</evidence>
<dbReference type="SUPFAM" id="SSF57756">
    <property type="entry name" value="Retrovirus zinc finger-like domains"/>
    <property type="match status" value="1"/>
</dbReference>
<dbReference type="Gene3D" id="1.10.340.70">
    <property type="match status" value="1"/>
</dbReference>
<dbReference type="InterPro" id="IPR041588">
    <property type="entry name" value="Integrase_H2C2"/>
</dbReference>
<dbReference type="PANTHER" id="PTHR37984">
    <property type="entry name" value="PROTEIN CBG26694"/>
    <property type="match status" value="1"/>
</dbReference>
<keyword evidence="2" id="KW-0378">Hydrolase</keyword>
<evidence type="ECO:0000256" key="1">
    <source>
        <dbReference type="ARBA" id="ARBA00022670"/>
    </source>
</evidence>
<dbReference type="Pfam" id="PF17919">
    <property type="entry name" value="RT_RNaseH_2"/>
    <property type="match status" value="1"/>
</dbReference>
<dbReference type="PANTHER" id="PTHR37984:SF5">
    <property type="entry name" value="PROTEIN NYNRIN-LIKE"/>
    <property type="match status" value="1"/>
</dbReference>
<dbReference type="EMBL" id="BQNB010015659">
    <property type="protein sequence ID" value="GJT42605.1"/>
    <property type="molecule type" value="Genomic_DNA"/>
</dbReference>
<dbReference type="Gene3D" id="3.30.70.270">
    <property type="match status" value="2"/>
</dbReference>
<dbReference type="CDD" id="cd00303">
    <property type="entry name" value="retropepsin_like"/>
    <property type="match status" value="1"/>
</dbReference>
<keyword evidence="7" id="KW-0548">Nucleotidyltransferase</keyword>
<dbReference type="Pfam" id="PF00078">
    <property type="entry name" value="RVT_1"/>
    <property type="match status" value="1"/>
</dbReference>
<dbReference type="InterPro" id="IPR043128">
    <property type="entry name" value="Rev_trsase/Diguanyl_cyclase"/>
</dbReference>
<feature type="domain" description="CCHC-type" evidence="6">
    <location>
        <begin position="183"/>
        <end position="198"/>
    </location>
</feature>
<keyword evidence="1" id="KW-0645">Protease</keyword>
<dbReference type="InterPro" id="IPR036875">
    <property type="entry name" value="Znf_CCHC_sf"/>
</dbReference>
<dbReference type="InterPro" id="IPR001878">
    <property type="entry name" value="Znf_CCHC"/>
</dbReference>
<keyword evidence="5" id="KW-0862">Zinc</keyword>
<evidence type="ECO:0000313" key="7">
    <source>
        <dbReference type="EMBL" id="GJT42605.1"/>
    </source>
</evidence>
<keyword evidence="3" id="KW-0238">DNA-binding</keyword>
<evidence type="ECO:0000256" key="5">
    <source>
        <dbReference type="PROSITE-ProRule" id="PRU00047"/>
    </source>
</evidence>
<evidence type="ECO:0000256" key="2">
    <source>
        <dbReference type="ARBA" id="ARBA00022750"/>
    </source>
</evidence>
<dbReference type="GO" id="GO:0003964">
    <property type="term" value="F:RNA-directed DNA polymerase activity"/>
    <property type="evidence" value="ECO:0007669"/>
    <property type="project" value="UniProtKB-KW"/>
</dbReference>
<dbReference type="Proteomes" id="UP001151760">
    <property type="component" value="Unassembled WGS sequence"/>
</dbReference>
<dbReference type="InterPro" id="IPR050951">
    <property type="entry name" value="Retrovirus_Pol_polyprotein"/>
</dbReference>
<gene>
    <name evidence="7" type="ORF">Tco_0951320</name>
</gene>
<dbReference type="SUPFAM" id="SSF56672">
    <property type="entry name" value="DNA/RNA polymerases"/>
    <property type="match status" value="1"/>
</dbReference>
<dbReference type="SMART" id="SM00343">
    <property type="entry name" value="ZnF_C2HC"/>
    <property type="match status" value="2"/>
</dbReference>
<evidence type="ECO:0000259" key="6">
    <source>
        <dbReference type="PROSITE" id="PS50158"/>
    </source>
</evidence>
<keyword evidence="8" id="KW-1185">Reference proteome</keyword>
<dbReference type="Gene3D" id="3.10.10.10">
    <property type="entry name" value="HIV Type 1 Reverse Transcriptase, subunit A, domain 1"/>
    <property type="match status" value="1"/>
</dbReference>
<dbReference type="Pfam" id="PF08284">
    <property type="entry name" value="RVP_2"/>
    <property type="match status" value="1"/>
</dbReference>
<reference evidence="7" key="2">
    <citation type="submission" date="2022-01" db="EMBL/GenBank/DDBJ databases">
        <authorList>
            <person name="Yamashiro T."/>
            <person name="Shiraishi A."/>
            <person name="Satake H."/>
            <person name="Nakayama K."/>
        </authorList>
    </citation>
    <scope>NUCLEOTIDE SEQUENCE</scope>
</reference>
<keyword evidence="5" id="KW-0863">Zinc-finger</keyword>
<keyword evidence="4" id="KW-0511">Multifunctional enzyme</keyword>
<evidence type="ECO:0000313" key="8">
    <source>
        <dbReference type="Proteomes" id="UP001151760"/>
    </source>
</evidence>
<dbReference type="Gene3D" id="4.10.60.10">
    <property type="entry name" value="Zinc finger, CCHC-type"/>
    <property type="match status" value="1"/>
</dbReference>
<keyword evidence="7" id="KW-0695">RNA-directed DNA polymerase</keyword>
<comment type="caution">
    <text evidence="7">The sequence shown here is derived from an EMBL/GenBank/DDBJ whole genome shotgun (WGS) entry which is preliminary data.</text>
</comment>
<accession>A0ABQ5DTS7</accession>
<organism evidence="7 8">
    <name type="scientific">Tanacetum coccineum</name>
    <dbReference type="NCBI Taxonomy" id="301880"/>
    <lineage>
        <taxon>Eukaryota</taxon>
        <taxon>Viridiplantae</taxon>
        <taxon>Streptophyta</taxon>
        <taxon>Embryophyta</taxon>
        <taxon>Tracheophyta</taxon>
        <taxon>Spermatophyta</taxon>
        <taxon>Magnoliopsida</taxon>
        <taxon>eudicotyledons</taxon>
        <taxon>Gunneridae</taxon>
        <taxon>Pentapetalae</taxon>
        <taxon>asterids</taxon>
        <taxon>campanulids</taxon>
        <taxon>Asterales</taxon>
        <taxon>Asteraceae</taxon>
        <taxon>Asteroideae</taxon>
        <taxon>Anthemideae</taxon>
        <taxon>Anthemidinae</taxon>
        <taxon>Tanacetum</taxon>
    </lineage>
</organism>
<dbReference type="PROSITE" id="PS50158">
    <property type="entry name" value="ZF_CCHC"/>
    <property type="match status" value="1"/>
</dbReference>
<evidence type="ECO:0000256" key="3">
    <source>
        <dbReference type="ARBA" id="ARBA00023125"/>
    </source>
</evidence>
<dbReference type="CDD" id="cd01647">
    <property type="entry name" value="RT_LTR"/>
    <property type="match status" value="1"/>
</dbReference>
<dbReference type="CDD" id="cd09274">
    <property type="entry name" value="RNase_HI_RT_Ty3"/>
    <property type="match status" value="1"/>
</dbReference>
<proteinExistence type="predicted"/>
<reference evidence="7" key="1">
    <citation type="journal article" date="2022" name="Int. J. Mol. Sci.">
        <title>Draft Genome of Tanacetum Coccineum: Genomic Comparison of Closely Related Tanacetum-Family Plants.</title>
        <authorList>
            <person name="Yamashiro T."/>
            <person name="Shiraishi A."/>
            <person name="Nakayama K."/>
            <person name="Satake H."/>
        </authorList>
    </citation>
    <scope>NUCLEOTIDE SEQUENCE</scope>
</reference>
<name>A0ABQ5DTS7_9ASTR</name>
<keyword evidence="2" id="KW-0064">Aspartyl protease</keyword>
<sequence>MHVTRQGANDAMTPESIQAMIERAIQRNSTHTQDDASHNLGGGLRRPVQPARVCATLTWWNGHVRTLGHDAVYAMTWGTLKKKFTDKYCPKGKIKKLEIELWNLKVDKYISGLPDNIHGNVMSARPKTLDDAIELANDLMDQKLRKCAPKCRNCKRYGHATNDCRVKNNNNNNKKKNQKAGACYECGNTCHIKKNCPKLKNRGNGNKNGTTQGRAYALGGRDASPDSNVITGTFLLNKRYATILFDTSVDRSFVSNTFSALINITPTTLESHYDVELADGKIIRVNTIIRGCTLNFMNHPFNIDLMQVLLGSFDALFGSNRNNQREESRLNIISCTKAQEYLSKGCDVFLAHVTTKEAKDKSEGKRLEDVPIIRDFPEVFPEDLPGISPARQVEFQIDLVPGTAPVARAPYRLAPSEMKELAEQLQKKSKKGFIRPSFSPWGAPVLFVKKKDGSFRMCINYRKLNKLTVNNRYPLPRIDDLFYQLQGLSVYLKIDLRSGYHQLRVHEEDIPKTAFRTRYGHYEFQVMHFGLTNAPAVFNGRTLKNREHEEHLKLILELLKKEEFKGIHVDPIKIESIKDWASPKSPTEIRQFLGLAGYYRRFIEGFSKIAMSMTKLTQKNVNFDWGEKDEVAFQLIKQKLCSAPILALPKGSENFIVYCDASHKGLGVMLMQNEKVIAYASRQLKIHEKNYTTHDLELGAAVFALKMWRHYLYGTRQRRWLELLSDYDCDIRYHLGKANVVADALRRKEKVKPLRVRALVMTIVLNLPKQILEALTEALKPENLTAEDVRGMLRQDLTKERLKPRADGTLCLNNRSWLPCYGDLRTLVMHESHKSKYSIHPGSDKMYQDLKQLYWWPNMKANIAIYISKCLTCSKVKVEHQKPSGLLVQSEIPKWK</sequence>
<protein>
    <submittedName>
        <fullName evidence="7">Reverse transcriptase domain-containing protein</fullName>
    </submittedName>
</protein>
<keyword evidence="5" id="KW-0479">Metal-binding</keyword>